<proteinExistence type="predicted"/>
<reference evidence="2" key="3">
    <citation type="submission" date="2025-09" db="UniProtKB">
        <authorList>
            <consortium name="Ensembl"/>
        </authorList>
    </citation>
    <scope>IDENTIFICATION</scope>
</reference>
<name>A0A3P9CZU1_9CICH</name>
<organism evidence="2 3">
    <name type="scientific">Maylandia zebra</name>
    <name type="common">zebra mbuna</name>
    <dbReference type="NCBI Taxonomy" id="106582"/>
    <lineage>
        <taxon>Eukaryota</taxon>
        <taxon>Metazoa</taxon>
        <taxon>Chordata</taxon>
        <taxon>Craniata</taxon>
        <taxon>Vertebrata</taxon>
        <taxon>Euteleostomi</taxon>
        <taxon>Actinopterygii</taxon>
        <taxon>Neopterygii</taxon>
        <taxon>Teleostei</taxon>
        <taxon>Neoteleostei</taxon>
        <taxon>Acanthomorphata</taxon>
        <taxon>Ovalentaria</taxon>
        <taxon>Cichlomorphae</taxon>
        <taxon>Cichliformes</taxon>
        <taxon>Cichlidae</taxon>
        <taxon>African cichlids</taxon>
        <taxon>Pseudocrenilabrinae</taxon>
        <taxon>Haplochromini</taxon>
        <taxon>Maylandia</taxon>
        <taxon>Maylandia zebra complex</taxon>
    </lineage>
</organism>
<evidence type="ECO:0000313" key="2">
    <source>
        <dbReference type="Ensembl" id="ENSMZEP00005027492.1"/>
    </source>
</evidence>
<reference evidence="2" key="2">
    <citation type="submission" date="2025-08" db="UniProtKB">
        <authorList>
            <consortium name="Ensembl"/>
        </authorList>
    </citation>
    <scope>IDENTIFICATION</scope>
</reference>
<dbReference type="AlphaFoldDB" id="A0A3P9CZU1"/>
<dbReference type="InterPro" id="IPR036179">
    <property type="entry name" value="Ig-like_dom_sf"/>
</dbReference>
<keyword evidence="1" id="KW-0812">Transmembrane</keyword>
<dbReference type="Gene3D" id="2.60.40.10">
    <property type="entry name" value="Immunoglobulins"/>
    <property type="match status" value="1"/>
</dbReference>
<sequence>MCAELEEETQSITLITVNQSLSGLQVIVIAISRSPLCMLFSGVHSAATLKVSPDSVQNPMYASVSLTCEGNFTEWRVKWFPNDGPLFYSNCGRMTGSTCNISYILKSPTAVYWCESDSGDFSNAVNITVQSMLLYILHVLLVIFSPFMLITTSQFFPTTLLYESKSVKNGQNVGHLGNFQSYFSLTLISE</sequence>
<dbReference type="Proteomes" id="UP000265160">
    <property type="component" value="LG3"/>
</dbReference>
<dbReference type="GeneTree" id="ENSGT01030000235319"/>
<keyword evidence="1" id="KW-0472">Membrane</keyword>
<accession>A0A3P9CZU1</accession>
<reference evidence="2 3" key="1">
    <citation type="journal article" date="2014" name="Nature">
        <title>The genomic substrate for adaptive radiation in African cichlid fish.</title>
        <authorList>
            <person name="Brawand D."/>
            <person name="Wagner C.E."/>
            <person name="Li Y.I."/>
            <person name="Malinsky M."/>
            <person name="Keller I."/>
            <person name="Fan S."/>
            <person name="Simakov O."/>
            <person name="Ng A.Y."/>
            <person name="Lim Z.W."/>
            <person name="Bezault E."/>
            <person name="Turner-Maier J."/>
            <person name="Johnson J."/>
            <person name="Alcazar R."/>
            <person name="Noh H.J."/>
            <person name="Russell P."/>
            <person name="Aken B."/>
            <person name="Alfoldi J."/>
            <person name="Amemiya C."/>
            <person name="Azzouzi N."/>
            <person name="Baroiller J.F."/>
            <person name="Barloy-Hubler F."/>
            <person name="Berlin A."/>
            <person name="Bloomquist R."/>
            <person name="Carleton K.L."/>
            <person name="Conte M.A."/>
            <person name="D'Cotta H."/>
            <person name="Eshel O."/>
            <person name="Gaffney L."/>
            <person name="Galibert F."/>
            <person name="Gante H.F."/>
            <person name="Gnerre S."/>
            <person name="Greuter L."/>
            <person name="Guyon R."/>
            <person name="Haddad N.S."/>
            <person name="Haerty W."/>
            <person name="Harris R.M."/>
            <person name="Hofmann H.A."/>
            <person name="Hourlier T."/>
            <person name="Hulata G."/>
            <person name="Jaffe D.B."/>
            <person name="Lara M."/>
            <person name="Lee A.P."/>
            <person name="MacCallum I."/>
            <person name="Mwaiko S."/>
            <person name="Nikaido M."/>
            <person name="Nishihara H."/>
            <person name="Ozouf-Costaz C."/>
            <person name="Penman D.J."/>
            <person name="Przybylski D."/>
            <person name="Rakotomanga M."/>
            <person name="Renn S.C.P."/>
            <person name="Ribeiro F.J."/>
            <person name="Ron M."/>
            <person name="Salzburger W."/>
            <person name="Sanchez-Pulido L."/>
            <person name="Santos M.E."/>
            <person name="Searle S."/>
            <person name="Sharpe T."/>
            <person name="Swofford R."/>
            <person name="Tan F.J."/>
            <person name="Williams L."/>
            <person name="Young S."/>
            <person name="Yin S."/>
            <person name="Okada N."/>
            <person name="Kocher T.D."/>
            <person name="Miska E.A."/>
            <person name="Lander E.S."/>
            <person name="Venkatesh B."/>
            <person name="Fernald R.D."/>
            <person name="Meyer A."/>
            <person name="Ponting C.P."/>
            <person name="Streelman J.T."/>
            <person name="Lindblad-Toh K."/>
            <person name="Seehausen O."/>
            <person name="Di Palma F."/>
        </authorList>
    </citation>
    <scope>NUCLEOTIDE SEQUENCE</scope>
</reference>
<evidence type="ECO:0000256" key="1">
    <source>
        <dbReference type="SAM" id="Phobius"/>
    </source>
</evidence>
<dbReference type="SUPFAM" id="SSF48726">
    <property type="entry name" value="Immunoglobulin"/>
    <property type="match status" value="1"/>
</dbReference>
<protein>
    <recommendedName>
        <fullName evidence="4">Ig-like domain-containing protein</fullName>
    </recommendedName>
</protein>
<evidence type="ECO:0000313" key="3">
    <source>
        <dbReference type="Proteomes" id="UP000265160"/>
    </source>
</evidence>
<feature type="transmembrane region" description="Helical" evidence="1">
    <location>
        <begin position="132"/>
        <end position="156"/>
    </location>
</feature>
<evidence type="ECO:0008006" key="4">
    <source>
        <dbReference type="Google" id="ProtNLM"/>
    </source>
</evidence>
<keyword evidence="3" id="KW-1185">Reference proteome</keyword>
<keyword evidence="1" id="KW-1133">Transmembrane helix</keyword>
<dbReference type="InterPro" id="IPR013783">
    <property type="entry name" value="Ig-like_fold"/>
</dbReference>
<dbReference type="Ensembl" id="ENSMZET00005028365.1">
    <property type="protein sequence ID" value="ENSMZEP00005027492.1"/>
    <property type="gene ID" value="ENSMZEG00005020497.1"/>
</dbReference>